<dbReference type="InterPro" id="IPR050103">
    <property type="entry name" value="Class-III_PLP-dep_AT"/>
</dbReference>
<comment type="catalytic activity">
    <reaction evidence="4">
        <text>N(2)-acetyl-L-ornithine + 2-oxoglutarate = N-acetyl-L-glutamate 5-semialdehyde + L-glutamate</text>
        <dbReference type="Rhea" id="RHEA:18049"/>
        <dbReference type="ChEBI" id="CHEBI:16810"/>
        <dbReference type="ChEBI" id="CHEBI:29123"/>
        <dbReference type="ChEBI" id="CHEBI:29985"/>
        <dbReference type="ChEBI" id="CHEBI:57805"/>
        <dbReference type="EC" id="2.6.1.11"/>
    </reaction>
</comment>
<keyword evidence="6" id="KW-1185">Reference proteome</keyword>
<keyword evidence="4" id="KW-0028">Amino-acid biosynthesis</keyword>
<dbReference type="InterPro" id="IPR005814">
    <property type="entry name" value="Aminotrans_3"/>
</dbReference>
<dbReference type="FunFam" id="3.40.640.10:FF:000004">
    <property type="entry name" value="Acetylornithine aminotransferase"/>
    <property type="match status" value="1"/>
</dbReference>
<dbReference type="InterPro" id="IPR015422">
    <property type="entry name" value="PyrdxlP-dep_Trfase_small"/>
</dbReference>
<comment type="similarity">
    <text evidence="4">Belongs to the class-III pyridoxal-phosphate-dependent aminotransferase family. ArgD subfamily.</text>
</comment>
<dbReference type="InterPro" id="IPR004636">
    <property type="entry name" value="AcOrn/SuccOrn_fam"/>
</dbReference>
<dbReference type="AlphaFoldDB" id="A0A7U8GSR6"/>
<dbReference type="CDD" id="cd00610">
    <property type="entry name" value="OAT_like"/>
    <property type="match status" value="1"/>
</dbReference>
<dbReference type="InterPro" id="IPR049704">
    <property type="entry name" value="Aminotrans_3_PPA_site"/>
</dbReference>
<dbReference type="InterPro" id="IPR017652">
    <property type="entry name" value="Ac/SucOrn_transaminase_bac"/>
</dbReference>
<protein>
    <recommendedName>
        <fullName evidence="4">Acetylornithine aminotransferase</fullName>
        <shortName evidence="4">ACOAT</shortName>
        <ecNumber evidence="4">2.6.1.11</ecNumber>
    </recommendedName>
</protein>
<sequence length="404" mass="44015">MSSNINRDTFNQVMVPNYSPMASIPVRGLGSRVWDQQGREYIDFAGGIAVNALGHSHPELVQALKEQAEKLWHLSNVWTNEPAIQLAQSLCTKTFAGRVYFANSGAEANEAAFKLARKYAYDHFSADKHEIISCVNSFHGRTLFTVSVGGQDKYREGFEPVPAGISHVPFNDLDALEAAISDKTCAVVIEPIQGEGGIMPASKAYLMKARELCDKHNALLIFDEIQTGVGRTGQLYAYQAYGVTPDILTTAKALGGGFPVGAMLTTEPIATALNIGSHGSTYGGNPLACAVANKVLSLIDSEEVLNGVEKRHQIFIEQLRQLNKTAPVFSEFRGMGLLLGCELQPAFKGKARDLLQLALEHGLMLLIAGPDVIRMTPSLIIPEEDIHQGMQRFTQAAEQFLQQQ</sequence>
<dbReference type="GO" id="GO:0003992">
    <property type="term" value="F:N2-acetyl-L-ornithine:2-oxoglutarate 5-aminotransferase activity"/>
    <property type="evidence" value="ECO:0007669"/>
    <property type="project" value="UniProtKB-UniRule"/>
</dbReference>
<dbReference type="Pfam" id="PF00202">
    <property type="entry name" value="Aminotran_3"/>
    <property type="match status" value="1"/>
</dbReference>
<dbReference type="HAMAP" id="MF_01107">
    <property type="entry name" value="ArgD_aminotrans_3"/>
    <property type="match status" value="1"/>
</dbReference>
<dbReference type="GO" id="GO:0030170">
    <property type="term" value="F:pyridoxal phosphate binding"/>
    <property type="evidence" value="ECO:0007669"/>
    <property type="project" value="InterPro"/>
</dbReference>
<keyword evidence="1 4" id="KW-0032">Aminotransferase</keyword>
<keyword evidence="2 4" id="KW-0808">Transferase</keyword>
<dbReference type="InterPro" id="IPR015424">
    <property type="entry name" value="PyrdxlP-dep_Trfase"/>
</dbReference>
<dbReference type="GO" id="GO:0042802">
    <property type="term" value="F:identical protein binding"/>
    <property type="evidence" value="ECO:0007669"/>
    <property type="project" value="TreeGrafter"/>
</dbReference>
<gene>
    <name evidence="4 5" type="primary">argD</name>
    <name evidence="5" type="ORF">MED92_06706</name>
</gene>
<evidence type="ECO:0000256" key="4">
    <source>
        <dbReference type="HAMAP-Rule" id="MF_01107"/>
    </source>
</evidence>
<dbReference type="NCBIfam" id="NF009047">
    <property type="entry name" value="PRK12381.1"/>
    <property type="match status" value="1"/>
</dbReference>
<comment type="miscellaneous">
    <text evidence="4">May also have succinyldiaminopimelate aminotransferase activity, thus carrying out the corresponding step in lysine biosynthesis.</text>
</comment>
<accession>A0A7U8GSR6</accession>
<dbReference type="EC" id="2.6.1.11" evidence="4"/>
<dbReference type="Gene3D" id="3.40.640.10">
    <property type="entry name" value="Type I PLP-dependent aspartate aminotransferase-like (Major domain)"/>
    <property type="match status" value="1"/>
</dbReference>
<evidence type="ECO:0000256" key="3">
    <source>
        <dbReference type="ARBA" id="ARBA00022898"/>
    </source>
</evidence>
<dbReference type="PANTHER" id="PTHR11986:SF113">
    <property type="entry name" value="SUCCINYLORNITHINE TRANSAMINASE"/>
    <property type="match status" value="1"/>
</dbReference>
<keyword evidence="3 4" id="KW-0663">Pyridoxal phosphate</keyword>
<feature type="binding site" evidence="4">
    <location>
        <begin position="223"/>
        <end position="226"/>
    </location>
    <ligand>
        <name>pyridoxal 5'-phosphate</name>
        <dbReference type="ChEBI" id="CHEBI:597326"/>
    </ligand>
</feature>
<feature type="modified residue" description="N6-(pyridoxal phosphate)lysine" evidence="4">
    <location>
        <position position="252"/>
    </location>
</feature>
<dbReference type="NCBIfam" id="TIGR03246">
    <property type="entry name" value="arg_catab_astC"/>
    <property type="match status" value="1"/>
</dbReference>
<dbReference type="GO" id="GO:0006526">
    <property type="term" value="P:L-arginine biosynthetic process"/>
    <property type="evidence" value="ECO:0007669"/>
    <property type="project" value="UniProtKB-UniRule"/>
</dbReference>
<dbReference type="NCBIfam" id="NF003468">
    <property type="entry name" value="PRK05093.1"/>
    <property type="match status" value="1"/>
</dbReference>
<comment type="subunit">
    <text evidence="4">Homodimer.</text>
</comment>
<comment type="pathway">
    <text evidence="4">Amino-acid biosynthesis; L-arginine biosynthesis; N(2)-acetyl-L-ornithine from L-glutamate: step 4/4.</text>
</comment>
<comment type="subcellular location">
    <subcellularLocation>
        <location evidence="4">Cytoplasm</location>
    </subcellularLocation>
</comment>
<dbReference type="UniPathway" id="UPA00068">
    <property type="reaction ID" value="UER00109"/>
</dbReference>
<reference evidence="5 6" key="1">
    <citation type="submission" date="2006-02" db="EMBL/GenBank/DDBJ databases">
        <authorList>
            <person name="Pinhassi J."/>
            <person name="Pedros-Alio C."/>
            <person name="Ferriera S."/>
            <person name="Johnson J."/>
            <person name="Kravitz S."/>
            <person name="Halpern A."/>
            <person name="Remington K."/>
            <person name="Beeson K."/>
            <person name="Tran B."/>
            <person name="Rogers Y.-H."/>
            <person name="Friedman R."/>
            <person name="Venter J.C."/>
        </authorList>
    </citation>
    <scope>NUCLEOTIDE SEQUENCE [LARGE SCALE GENOMIC DNA]</scope>
    <source>
        <strain evidence="5 6">MED92</strain>
    </source>
</reference>
<dbReference type="NCBIfam" id="NF002325">
    <property type="entry name" value="PRK01278.1"/>
    <property type="match status" value="1"/>
</dbReference>
<dbReference type="PIRSF" id="PIRSF000521">
    <property type="entry name" value="Transaminase_4ab_Lys_Orn"/>
    <property type="match status" value="1"/>
</dbReference>
<feature type="binding site" evidence="4">
    <location>
        <position position="138"/>
    </location>
    <ligand>
        <name>pyridoxal 5'-phosphate</name>
        <dbReference type="ChEBI" id="CHEBI:597326"/>
    </ligand>
</feature>
<dbReference type="OrthoDB" id="9801052at2"/>
<evidence type="ECO:0000256" key="1">
    <source>
        <dbReference type="ARBA" id="ARBA00022576"/>
    </source>
</evidence>
<evidence type="ECO:0000313" key="5">
    <source>
        <dbReference type="EMBL" id="EAR62787.1"/>
    </source>
</evidence>
<comment type="caution">
    <text evidence="5">The sequence shown here is derived from an EMBL/GenBank/DDBJ whole genome shotgun (WGS) entry which is preliminary data.</text>
</comment>
<dbReference type="InterPro" id="IPR015421">
    <property type="entry name" value="PyrdxlP-dep_Trfase_major"/>
</dbReference>
<dbReference type="Gene3D" id="3.90.1150.10">
    <property type="entry name" value="Aspartate Aminotransferase, domain 1"/>
    <property type="match status" value="1"/>
</dbReference>
<evidence type="ECO:0000313" key="6">
    <source>
        <dbReference type="Proteomes" id="UP000002171"/>
    </source>
</evidence>
<dbReference type="SUPFAM" id="SSF53383">
    <property type="entry name" value="PLP-dependent transferases"/>
    <property type="match status" value="1"/>
</dbReference>
<keyword evidence="4" id="KW-0055">Arginine biosynthesis</keyword>
<feature type="binding site" evidence="4">
    <location>
        <position position="280"/>
    </location>
    <ligand>
        <name>N(2)-acetyl-L-ornithine</name>
        <dbReference type="ChEBI" id="CHEBI:57805"/>
    </ligand>
</feature>
<comment type="cofactor">
    <cofactor evidence="4">
        <name>pyridoxal 5'-phosphate</name>
        <dbReference type="ChEBI" id="CHEBI:597326"/>
    </cofactor>
    <text evidence="4">Binds 1 pyridoxal phosphate per subunit.</text>
</comment>
<keyword evidence="4" id="KW-0963">Cytoplasm</keyword>
<feature type="binding site" evidence="4">
    <location>
        <position position="141"/>
    </location>
    <ligand>
        <name>N(2)-acetyl-L-ornithine</name>
        <dbReference type="ChEBI" id="CHEBI:57805"/>
    </ligand>
</feature>
<dbReference type="PROSITE" id="PS00600">
    <property type="entry name" value="AA_TRANSFER_CLASS_3"/>
    <property type="match status" value="1"/>
</dbReference>
<organism evidence="5 6">
    <name type="scientific">Neptuniibacter caesariensis</name>
    <dbReference type="NCBI Taxonomy" id="207954"/>
    <lineage>
        <taxon>Bacteria</taxon>
        <taxon>Pseudomonadati</taxon>
        <taxon>Pseudomonadota</taxon>
        <taxon>Gammaproteobacteria</taxon>
        <taxon>Oceanospirillales</taxon>
        <taxon>Oceanospirillaceae</taxon>
        <taxon>Neptuniibacter</taxon>
    </lineage>
</organism>
<feature type="binding site" evidence="4">
    <location>
        <position position="281"/>
    </location>
    <ligand>
        <name>pyridoxal 5'-phosphate</name>
        <dbReference type="ChEBI" id="CHEBI:597326"/>
    </ligand>
</feature>
<feature type="binding site" evidence="4">
    <location>
        <begin position="105"/>
        <end position="106"/>
    </location>
    <ligand>
        <name>pyridoxal 5'-phosphate</name>
        <dbReference type="ChEBI" id="CHEBI:597326"/>
    </ligand>
</feature>
<dbReference type="RefSeq" id="WP_007021805.1">
    <property type="nucleotide sequence ID" value="NZ_CH724126.1"/>
</dbReference>
<dbReference type="NCBIfam" id="TIGR00707">
    <property type="entry name" value="argD"/>
    <property type="match status" value="1"/>
</dbReference>
<proteinExistence type="inferred from homology"/>
<dbReference type="PANTHER" id="PTHR11986">
    <property type="entry name" value="AMINOTRANSFERASE CLASS III"/>
    <property type="match status" value="1"/>
</dbReference>
<name>A0A7U8GSR6_NEPCE</name>
<dbReference type="GO" id="GO:0005737">
    <property type="term" value="C:cytoplasm"/>
    <property type="evidence" value="ECO:0007669"/>
    <property type="project" value="UniProtKB-SubCell"/>
</dbReference>
<evidence type="ECO:0000256" key="2">
    <source>
        <dbReference type="ARBA" id="ARBA00022679"/>
    </source>
</evidence>
<dbReference type="Proteomes" id="UP000002171">
    <property type="component" value="Unassembled WGS sequence"/>
</dbReference>
<dbReference type="EMBL" id="AAOW01000001">
    <property type="protein sequence ID" value="EAR62787.1"/>
    <property type="molecule type" value="Genomic_DNA"/>
</dbReference>